<dbReference type="Proteomes" id="UP000011291">
    <property type="component" value="Segment"/>
</dbReference>
<name>M1IQR6_9CAUD</name>
<evidence type="ECO:0000256" key="1">
    <source>
        <dbReference type="SAM" id="MobiDB-lite"/>
    </source>
</evidence>
<gene>
    <name evidence="2" type="ORF">FINN_22</name>
</gene>
<feature type="compositionally biased region" description="Basic and acidic residues" evidence="1">
    <location>
        <begin position="51"/>
        <end position="64"/>
    </location>
</feature>
<organism evidence="2 3">
    <name type="scientific">Bacillus phage Finn</name>
    <dbReference type="NCBI Taxonomy" id="2884419"/>
    <lineage>
        <taxon>Viruses</taxon>
        <taxon>Duplodnaviria</taxon>
        <taxon>Heunggongvirae</taxon>
        <taxon>Uroviricota</taxon>
        <taxon>Caudoviricetes</taxon>
        <taxon>Ehrlichviridae</taxon>
        <taxon>Andromedavirus</taxon>
        <taxon>Andromedavirus finn</taxon>
    </lineage>
</organism>
<dbReference type="KEGG" id="vg:14697348"/>
<protein>
    <submittedName>
        <fullName evidence="2">Uncharacterized protein</fullName>
    </submittedName>
</protein>
<reference evidence="2 3" key="1">
    <citation type="journal article" date="2013" name="Virology">
        <title>Genomic characterization of six novel Bacillus pumilus bacteriophages.</title>
        <authorList>
            <person name="Lorenz L."/>
            <person name="Lins B."/>
            <person name="Barrett J."/>
            <person name="Montgomery A."/>
            <person name="Trapani S."/>
            <person name="Schindler A."/>
            <person name="Christie G.E."/>
            <person name="Cresawn S.G."/>
            <person name="Temple L."/>
        </authorList>
    </citation>
    <scope>NUCLEOTIDE SEQUENCE [LARGE SCALE GENOMIC DNA]</scope>
</reference>
<sequence>MDGKAIENPHPALLEYELCKHFGWTVKELYEQPNHTIQAFVEIINSIAEHEKRESKKQRREQVKNKFGNPAGGR</sequence>
<dbReference type="RefSeq" id="YP_007517643.1">
    <property type="nucleotide sequence ID" value="NC_020480.1"/>
</dbReference>
<evidence type="ECO:0000313" key="3">
    <source>
        <dbReference type="Proteomes" id="UP000011291"/>
    </source>
</evidence>
<evidence type="ECO:0000313" key="2">
    <source>
        <dbReference type="EMBL" id="AGE61015.1"/>
    </source>
</evidence>
<keyword evidence="3" id="KW-1185">Reference proteome</keyword>
<dbReference type="GeneID" id="14697348"/>
<proteinExistence type="predicted"/>
<dbReference type="EMBL" id="KC330683">
    <property type="protein sequence ID" value="AGE61015.1"/>
    <property type="molecule type" value="Genomic_DNA"/>
</dbReference>
<feature type="region of interest" description="Disordered" evidence="1">
    <location>
        <begin position="51"/>
        <end position="74"/>
    </location>
</feature>
<accession>M1IQR6</accession>